<dbReference type="InterPro" id="IPR016064">
    <property type="entry name" value="NAD/diacylglycerol_kinase_sf"/>
</dbReference>
<name>A0A8S9ZAS0_9BILA</name>
<comment type="caution">
    <text evidence="1">The sequence shown here is derived from an EMBL/GenBank/DDBJ whole genome shotgun (WGS) entry which is preliminary data.</text>
</comment>
<dbReference type="Proteomes" id="UP000605970">
    <property type="component" value="Unassembled WGS sequence"/>
</dbReference>
<dbReference type="AlphaFoldDB" id="A0A8S9ZAS0"/>
<reference evidence="1" key="1">
    <citation type="journal article" date="2020" name="Ecol. Evol.">
        <title>Genome structure and content of the rice root-knot nematode (Meloidogyne graminicola).</title>
        <authorList>
            <person name="Phan N.T."/>
            <person name="Danchin E.G.J."/>
            <person name="Klopp C."/>
            <person name="Perfus-Barbeoch L."/>
            <person name="Kozlowski D.K."/>
            <person name="Koutsovoulos G.D."/>
            <person name="Lopez-Roques C."/>
            <person name="Bouchez O."/>
            <person name="Zahm M."/>
            <person name="Besnard G."/>
            <person name="Bellafiore S."/>
        </authorList>
    </citation>
    <scope>NUCLEOTIDE SEQUENCE</scope>
    <source>
        <strain evidence="1">VN-18</strain>
    </source>
</reference>
<dbReference type="GO" id="GO:0046512">
    <property type="term" value="P:sphingosine biosynthetic process"/>
    <property type="evidence" value="ECO:0007669"/>
    <property type="project" value="TreeGrafter"/>
</dbReference>
<dbReference type="GO" id="GO:0005737">
    <property type="term" value="C:cytoplasm"/>
    <property type="evidence" value="ECO:0007669"/>
    <property type="project" value="TreeGrafter"/>
</dbReference>
<dbReference type="EMBL" id="JABEBT010000210">
    <property type="protein sequence ID" value="KAF7624688.1"/>
    <property type="molecule type" value="Genomic_DNA"/>
</dbReference>
<gene>
    <name evidence="1" type="ORF">Mgra_00010038</name>
</gene>
<sequence length="164" mass="18271">MVEEEEDFEHLIGGIERVEDEGCQMPPLDDPVPSTWKTIEGEFCFVHVSALSHIGSDLPYIPSAKLDIPILFLTFVKWKKIVNRFHMAKILLSINSSDHLDDPALEIIPVLACRVNPEKDSGGWLALDGEAVINCNNGIEHTSMSFQVGPSNYSKATLVGRLRR</sequence>
<dbReference type="OrthoDB" id="3853857at2759"/>
<dbReference type="InterPro" id="IPR050187">
    <property type="entry name" value="Lipid_Phosphate_FormReg"/>
</dbReference>
<dbReference type="Gene3D" id="2.60.200.40">
    <property type="match status" value="1"/>
</dbReference>
<accession>A0A8S9ZAS0</accession>
<evidence type="ECO:0000313" key="2">
    <source>
        <dbReference type="Proteomes" id="UP000605970"/>
    </source>
</evidence>
<keyword evidence="2" id="KW-1185">Reference proteome</keyword>
<dbReference type="PANTHER" id="PTHR12358:SF112">
    <property type="entry name" value="LD11247P-RELATED"/>
    <property type="match status" value="1"/>
</dbReference>
<protein>
    <submittedName>
        <fullName evidence="1">DAGKc domain-containing protein</fullName>
    </submittedName>
</protein>
<evidence type="ECO:0000313" key="1">
    <source>
        <dbReference type="EMBL" id="KAF7624688.1"/>
    </source>
</evidence>
<dbReference type="GO" id="GO:0001727">
    <property type="term" value="F:lipid kinase activity"/>
    <property type="evidence" value="ECO:0007669"/>
    <property type="project" value="TreeGrafter"/>
</dbReference>
<dbReference type="GO" id="GO:0016020">
    <property type="term" value="C:membrane"/>
    <property type="evidence" value="ECO:0007669"/>
    <property type="project" value="TreeGrafter"/>
</dbReference>
<dbReference type="SUPFAM" id="SSF111331">
    <property type="entry name" value="NAD kinase/diacylglycerol kinase-like"/>
    <property type="match status" value="1"/>
</dbReference>
<organism evidence="1 2">
    <name type="scientific">Meloidogyne graminicola</name>
    <dbReference type="NCBI Taxonomy" id="189291"/>
    <lineage>
        <taxon>Eukaryota</taxon>
        <taxon>Metazoa</taxon>
        <taxon>Ecdysozoa</taxon>
        <taxon>Nematoda</taxon>
        <taxon>Chromadorea</taxon>
        <taxon>Rhabditida</taxon>
        <taxon>Tylenchina</taxon>
        <taxon>Tylenchomorpha</taxon>
        <taxon>Tylenchoidea</taxon>
        <taxon>Meloidogynidae</taxon>
        <taxon>Meloidogyninae</taxon>
        <taxon>Meloidogyne</taxon>
    </lineage>
</organism>
<dbReference type="PANTHER" id="PTHR12358">
    <property type="entry name" value="SPHINGOSINE KINASE"/>
    <property type="match status" value="1"/>
</dbReference>
<proteinExistence type="predicted"/>